<dbReference type="InterPro" id="IPR051206">
    <property type="entry name" value="NAMLAA_amidase_2"/>
</dbReference>
<dbReference type="GO" id="GO:0009253">
    <property type="term" value="P:peptidoglycan catabolic process"/>
    <property type="evidence" value="ECO:0007669"/>
    <property type="project" value="InterPro"/>
</dbReference>
<dbReference type="SUPFAM" id="SSF55846">
    <property type="entry name" value="N-acetylmuramoyl-L-alanine amidase-like"/>
    <property type="match status" value="1"/>
</dbReference>
<dbReference type="RefSeq" id="WP_147154459.1">
    <property type="nucleotide sequence ID" value="NZ_BKAJ01000119.1"/>
</dbReference>
<keyword evidence="7" id="KW-1185">Reference proteome</keyword>
<sequence length="192" mass="21255">MSTDGFPGAIWIPAHTDRYARRDSRTIDEIVLHITEGGTDKAEITAHNAFGGPKYLQGGKWMQQAAHYIVGRDGTVVQCVRHKDVAYHAGTANDWTVGIEHNTRGGGSSKDTKLTAAQYMKSAELVLWLCRMLGFAADRYHISGHSEVDPGTTHSSCPGRVLNWDLYMAALSDQQEIAQGRTPMRLWNDNEI</sequence>
<evidence type="ECO:0000256" key="3">
    <source>
        <dbReference type="ARBA" id="ARBA00022801"/>
    </source>
</evidence>
<dbReference type="InterPro" id="IPR002502">
    <property type="entry name" value="Amidase_domain"/>
</dbReference>
<evidence type="ECO:0000313" key="7">
    <source>
        <dbReference type="Proteomes" id="UP000321058"/>
    </source>
</evidence>
<dbReference type="Proteomes" id="UP000321058">
    <property type="component" value="Unassembled WGS sequence"/>
</dbReference>
<evidence type="ECO:0000256" key="2">
    <source>
        <dbReference type="ARBA" id="ARBA00011901"/>
    </source>
</evidence>
<dbReference type="Pfam" id="PF01510">
    <property type="entry name" value="Amidase_2"/>
    <property type="match status" value="1"/>
</dbReference>
<evidence type="ECO:0000313" key="6">
    <source>
        <dbReference type="EMBL" id="GEP59100.1"/>
    </source>
</evidence>
<keyword evidence="4" id="KW-0961">Cell wall biogenesis/degradation</keyword>
<dbReference type="Gene3D" id="3.40.80.10">
    <property type="entry name" value="Peptidoglycan recognition protein-like"/>
    <property type="match status" value="1"/>
</dbReference>
<dbReference type="GO" id="GO:0008745">
    <property type="term" value="F:N-acetylmuramoyl-L-alanine amidase activity"/>
    <property type="evidence" value="ECO:0007669"/>
    <property type="project" value="UniProtKB-EC"/>
</dbReference>
<dbReference type="GO" id="GO:0009254">
    <property type="term" value="P:peptidoglycan turnover"/>
    <property type="evidence" value="ECO:0007669"/>
    <property type="project" value="TreeGrafter"/>
</dbReference>
<dbReference type="PANTHER" id="PTHR30417">
    <property type="entry name" value="N-ACETYLMURAMOYL-L-ALANINE AMIDASE AMID"/>
    <property type="match status" value="1"/>
</dbReference>
<evidence type="ECO:0000256" key="4">
    <source>
        <dbReference type="ARBA" id="ARBA00023316"/>
    </source>
</evidence>
<dbReference type="CDD" id="cd06583">
    <property type="entry name" value="PGRP"/>
    <property type="match status" value="1"/>
</dbReference>
<dbReference type="AlphaFoldDB" id="A0A512NJH4"/>
<feature type="domain" description="N-acetylmuramoyl-L-alanine amidase" evidence="5">
    <location>
        <begin position="15"/>
        <end position="159"/>
    </location>
</feature>
<dbReference type="PANTHER" id="PTHR30417:SF1">
    <property type="entry name" value="N-ACETYLMURAMOYL-L-ALANINE AMIDASE AMID"/>
    <property type="match status" value="1"/>
</dbReference>
<evidence type="ECO:0000259" key="5">
    <source>
        <dbReference type="SMART" id="SM00644"/>
    </source>
</evidence>
<dbReference type="EC" id="3.5.1.28" evidence="2"/>
<dbReference type="EMBL" id="BKAJ01000119">
    <property type="protein sequence ID" value="GEP59100.1"/>
    <property type="molecule type" value="Genomic_DNA"/>
</dbReference>
<keyword evidence="3" id="KW-0378">Hydrolase</keyword>
<organism evidence="6 7">
    <name type="scientific">Reyranella soli</name>
    <dbReference type="NCBI Taxonomy" id="1230389"/>
    <lineage>
        <taxon>Bacteria</taxon>
        <taxon>Pseudomonadati</taxon>
        <taxon>Pseudomonadota</taxon>
        <taxon>Alphaproteobacteria</taxon>
        <taxon>Hyphomicrobiales</taxon>
        <taxon>Reyranellaceae</taxon>
        <taxon>Reyranella</taxon>
    </lineage>
</organism>
<reference evidence="6 7" key="1">
    <citation type="submission" date="2019-07" db="EMBL/GenBank/DDBJ databases">
        <title>Whole genome shotgun sequence of Reyranella soli NBRC 108950.</title>
        <authorList>
            <person name="Hosoyama A."/>
            <person name="Uohara A."/>
            <person name="Ohji S."/>
            <person name="Ichikawa N."/>
        </authorList>
    </citation>
    <scope>NUCLEOTIDE SEQUENCE [LARGE SCALE GENOMIC DNA]</scope>
    <source>
        <strain evidence="6 7">NBRC 108950</strain>
    </source>
</reference>
<dbReference type="GO" id="GO:0071555">
    <property type="term" value="P:cell wall organization"/>
    <property type="evidence" value="ECO:0007669"/>
    <property type="project" value="UniProtKB-KW"/>
</dbReference>
<gene>
    <name evidence="6" type="ORF">RSO01_62660</name>
</gene>
<proteinExistence type="predicted"/>
<evidence type="ECO:0000256" key="1">
    <source>
        <dbReference type="ARBA" id="ARBA00001561"/>
    </source>
</evidence>
<dbReference type="InterPro" id="IPR036505">
    <property type="entry name" value="Amidase/PGRP_sf"/>
</dbReference>
<dbReference type="OrthoDB" id="6020299at2"/>
<protein>
    <recommendedName>
        <fullName evidence="2">N-acetylmuramoyl-L-alanine amidase</fullName>
        <ecNumber evidence="2">3.5.1.28</ecNumber>
    </recommendedName>
</protein>
<dbReference type="SMART" id="SM00644">
    <property type="entry name" value="Ami_2"/>
    <property type="match status" value="1"/>
</dbReference>
<comment type="caution">
    <text evidence="6">The sequence shown here is derived from an EMBL/GenBank/DDBJ whole genome shotgun (WGS) entry which is preliminary data.</text>
</comment>
<comment type="catalytic activity">
    <reaction evidence="1">
        <text>Hydrolyzes the link between N-acetylmuramoyl residues and L-amino acid residues in certain cell-wall glycopeptides.</text>
        <dbReference type="EC" id="3.5.1.28"/>
    </reaction>
</comment>
<accession>A0A512NJH4</accession>
<name>A0A512NJH4_9HYPH</name>